<dbReference type="InterPro" id="IPR022446">
    <property type="entry name" value="MeTrfrase_put"/>
</dbReference>
<dbReference type="NCBIfam" id="TIGR03704">
    <property type="entry name" value="PrmC_rel_meth"/>
    <property type="match status" value="1"/>
</dbReference>
<organism evidence="7 8">
    <name type="scientific">Paenibacillus ehimensis</name>
    <dbReference type="NCBI Taxonomy" id="79264"/>
    <lineage>
        <taxon>Bacteria</taxon>
        <taxon>Bacillati</taxon>
        <taxon>Bacillota</taxon>
        <taxon>Bacilli</taxon>
        <taxon>Bacillales</taxon>
        <taxon>Paenibacillaceae</taxon>
        <taxon>Paenibacillus</taxon>
    </lineage>
</organism>
<dbReference type="SUPFAM" id="SSF53335">
    <property type="entry name" value="S-adenosyl-L-methionine-dependent methyltransferases"/>
    <property type="match status" value="1"/>
</dbReference>
<keyword evidence="8" id="KW-1185">Reference proteome</keyword>
<sequence length="266" mass="29282">MDYREDGSAIWKTIVRKLRAAGCVFAEDEARLLMSSSKNTAELAELADRRVAGFPLEHIIGWADFCGLRIELDPGIFVPRQRTEFLVRQAVALTRPGDVVVDLCCGSGAVGAALVASMECIELHAVDIDPAAVQCARRNIQLGKGFVYEGDLYDPIPVQHYNRVNVIIANAPYVPTEAIKFMPTEARVHEARIALDGGVDGLDVQRRIVAEAPHWLTKGGFLLVETSEKQAPLTAELFAQYGLIPKWVRSEEQDANVIIGIRTDQD</sequence>
<dbReference type="RefSeq" id="WP_127486334.1">
    <property type="nucleotide sequence ID" value="NZ_JAUMKJ010000029.1"/>
</dbReference>
<dbReference type="Gene3D" id="3.40.50.150">
    <property type="entry name" value="Vaccinia Virus protein VP39"/>
    <property type="match status" value="1"/>
</dbReference>
<dbReference type="Pfam" id="PF05175">
    <property type="entry name" value="MTS"/>
    <property type="match status" value="1"/>
</dbReference>
<dbReference type="InterPro" id="IPR029063">
    <property type="entry name" value="SAM-dependent_MTases_sf"/>
</dbReference>
<protein>
    <recommendedName>
        <fullName evidence="1">peptide chain release factor N(5)-glutamine methyltransferase</fullName>
        <ecNumber evidence="1">2.1.1.297</ecNumber>
    </recommendedName>
</protein>
<evidence type="ECO:0000259" key="6">
    <source>
        <dbReference type="Pfam" id="PF05175"/>
    </source>
</evidence>
<evidence type="ECO:0000256" key="3">
    <source>
        <dbReference type="ARBA" id="ARBA00022679"/>
    </source>
</evidence>
<dbReference type="InterPro" id="IPR004556">
    <property type="entry name" value="HemK-like"/>
</dbReference>
<dbReference type="PANTHER" id="PTHR18895:SF74">
    <property type="entry name" value="MTRF1L RELEASE FACTOR GLUTAMINE METHYLTRANSFERASE"/>
    <property type="match status" value="1"/>
</dbReference>
<keyword evidence="3" id="KW-0808">Transferase</keyword>
<gene>
    <name evidence="7" type="ORF">Q3C12_21790</name>
</gene>
<feature type="domain" description="Methyltransferase small" evidence="6">
    <location>
        <begin position="83"/>
        <end position="196"/>
    </location>
</feature>
<evidence type="ECO:0000256" key="4">
    <source>
        <dbReference type="ARBA" id="ARBA00022691"/>
    </source>
</evidence>
<proteinExistence type="predicted"/>
<name>A0ABT8VFB8_9BACL</name>
<dbReference type="PANTHER" id="PTHR18895">
    <property type="entry name" value="HEMK METHYLTRANSFERASE"/>
    <property type="match status" value="1"/>
</dbReference>
<comment type="caution">
    <text evidence="7">The sequence shown here is derived from an EMBL/GenBank/DDBJ whole genome shotgun (WGS) entry which is preliminary data.</text>
</comment>
<evidence type="ECO:0000313" key="8">
    <source>
        <dbReference type="Proteomes" id="UP001168883"/>
    </source>
</evidence>
<evidence type="ECO:0000256" key="5">
    <source>
        <dbReference type="ARBA" id="ARBA00048391"/>
    </source>
</evidence>
<dbReference type="InterPro" id="IPR007848">
    <property type="entry name" value="Small_mtfrase_dom"/>
</dbReference>
<comment type="catalytic activity">
    <reaction evidence="5">
        <text>L-glutaminyl-[peptide chain release factor] + S-adenosyl-L-methionine = N(5)-methyl-L-glutaminyl-[peptide chain release factor] + S-adenosyl-L-homocysteine + H(+)</text>
        <dbReference type="Rhea" id="RHEA:42896"/>
        <dbReference type="Rhea" id="RHEA-COMP:10271"/>
        <dbReference type="Rhea" id="RHEA-COMP:10272"/>
        <dbReference type="ChEBI" id="CHEBI:15378"/>
        <dbReference type="ChEBI" id="CHEBI:30011"/>
        <dbReference type="ChEBI" id="CHEBI:57856"/>
        <dbReference type="ChEBI" id="CHEBI:59789"/>
        <dbReference type="ChEBI" id="CHEBI:61891"/>
        <dbReference type="EC" id="2.1.1.297"/>
    </reaction>
</comment>
<keyword evidence="4" id="KW-0949">S-adenosyl-L-methionine</keyword>
<dbReference type="InterPro" id="IPR050320">
    <property type="entry name" value="N5-glutamine_MTase"/>
</dbReference>
<dbReference type="EMBL" id="JAUMKJ010000029">
    <property type="protein sequence ID" value="MDO3679648.1"/>
    <property type="molecule type" value="Genomic_DNA"/>
</dbReference>
<dbReference type="Proteomes" id="UP001168883">
    <property type="component" value="Unassembled WGS sequence"/>
</dbReference>
<dbReference type="EC" id="2.1.1.297" evidence="1"/>
<evidence type="ECO:0000256" key="1">
    <source>
        <dbReference type="ARBA" id="ARBA00012771"/>
    </source>
</evidence>
<keyword evidence="2" id="KW-0489">Methyltransferase</keyword>
<reference evidence="7" key="1">
    <citation type="submission" date="2023-07" db="EMBL/GenBank/DDBJ databases">
        <authorList>
            <person name="Aktuganov G."/>
            <person name="Boyko T."/>
            <person name="Delegan Y."/>
            <person name="Galimzianova N."/>
            <person name="Gilvanova E."/>
            <person name="Korobov V."/>
            <person name="Kuzmina L."/>
            <person name="Melentiev A."/>
            <person name="Milman P."/>
            <person name="Ryabova A."/>
            <person name="Stupak E."/>
            <person name="Yasakov T."/>
            <person name="Zharikova N."/>
            <person name="Zhurenko E."/>
        </authorList>
    </citation>
    <scope>NUCLEOTIDE SEQUENCE</scope>
    <source>
        <strain evidence="7">IB-739</strain>
    </source>
</reference>
<evidence type="ECO:0000313" key="7">
    <source>
        <dbReference type="EMBL" id="MDO3679648.1"/>
    </source>
</evidence>
<dbReference type="NCBIfam" id="TIGR00536">
    <property type="entry name" value="hemK_fam"/>
    <property type="match status" value="1"/>
</dbReference>
<dbReference type="CDD" id="cd02440">
    <property type="entry name" value="AdoMet_MTases"/>
    <property type="match status" value="1"/>
</dbReference>
<evidence type="ECO:0000256" key="2">
    <source>
        <dbReference type="ARBA" id="ARBA00022603"/>
    </source>
</evidence>
<accession>A0ABT8VFB8</accession>